<comment type="subcellular location">
    <subcellularLocation>
        <location evidence="6">Cytoplasm</location>
    </subcellularLocation>
</comment>
<keyword evidence="2 6" id="KW-0235">DNA replication</keyword>
<keyword evidence="6" id="KW-0234">DNA repair</keyword>
<keyword evidence="1 6" id="KW-0963">Cytoplasm</keyword>
<dbReference type="RefSeq" id="WP_271434699.1">
    <property type="nucleotide sequence ID" value="NZ_CP073355.1"/>
</dbReference>
<comment type="similarity">
    <text evidence="6">Belongs to the RecF family.</text>
</comment>
<accession>A0AAX3BBE9</accession>
<keyword evidence="4 6" id="KW-0067">ATP-binding</keyword>
<dbReference type="PANTHER" id="PTHR32182">
    <property type="entry name" value="DNA REPLICATION AND REPAIR PROTEIN RECF"/>
    <property type="match status" value="1"/>
</dbReference>
<dbReference type="InterPro" id="IPR027417">
    <property type="entry name" value="P-loop_NTPase"/>
</dbReference>
<keyword evidence="5 6" id="KW-0238">DNA-binding</keyword>
<sequence>MIERFEIVGFRNYSETRFPTLSEKTVIIGPNGSGKTNLLEAISIWLTGDSFRTNNLQEAISWGGQGFSLRGILDHNEYHFGYTSTTRLYRKNGKTVTAKEYRQHHPVLVFLPDDTILLYGGSEGRRRILDQILTTLDSEYRSLWLSYYRVLKQRNAQLRISPSDARIWDRQLIDFGSQIIEKRLFYLRKISARLQEYYYELYGTKLELRMLNTFRIEKEIRESFGQALFHTRELESQKKLTLVGPHRDTFEIREGEKIFRHFASQGQKRALALLLKITVATILRDQARIPLLLFDDVMLEMDHERQKMLLSRFWDSFPWMWTVYTRDMVPGPRTYEVIELPLK</sequence>
<dbReference type="GO" id="GO:0005737">
    <property type="term" value="C:cytoplasm"/>
    <property type="evidence" value="ECO:0007669"/>
    <property type="project" value="UniProtKB-SubCell"/>
</dbReference>
<reference evidence="8" key="1">
    <citation type="submission" date="2021-04" db="EMBL/GenBank/DDBJ databases">
        <authorList>
            <person name="Postec A."/>
        </authorList>
    </citation>
    <scope>NUCLEOTIDE SEQUENCE</scope>
    <source>
        <strain evidence="8">F1F22</strain>
    </source>
</reference>
<evidence type="ECO:0000256" key="6">
    <source>
        <dbReference type="HAMAP-Rule" id="MF_00365"/>
    </source>
</evidence>
<reference evidence="8" key="2">
    <citation type="submission" date="2022-06" db="EMBL/GenBank/DDBJ databases">
        <title>Thermospira aquatica gen. nov., sp. nov.</title>
        <authorList>
            <person name="Ben Ali Gam Z."/>
            <person name="Labat M."/>
        </authorList>
    </citation>
    <scope>NUCLEOTIDE SEQUENCE</scope>
    <source>
        <strain evidence="8">F1F22</strain>
    </source>
</reference>
<dbReference type="Pfam" id="PF02463">
    <property type="entry name" value="SMC_N"/>
    <property type="match status" value="1"/>
</dbReference>
<dbReference type="InterPro" id="IPR042174">
    <property type="entry name" value="RecF_2"/>
</dbReference>
<dbReference type="GO" id="GO:0005524">
    <property type="term" value="F:ATP binding"/>
    <property type="evidence" value="ECO:0007669"/>
    <property type="project" value="UniProtKB-UniRule"/>
</dbReference>
<feature type="binding site" evidence="6">
    <location>
        <begin position="29"/>
        <end position="36"/>
    </location>
    <ligand>
        <name>ATP</name>
        <dbReference type="ChEBI" id="CHEBI:30616"/>
    </ligand>
</feature>
<protein>
    <recommendedName>
        <fullName evidence="6">DNA replication and repair protein RecF</fullName>
    </recommendedName>
</protein>
<dbReference type="GO" id="GO:0003697">
    <property type="term" value="F:single-stranded DNA binding"/>
    <property type="evidence" value="ECO:0007669"/>
    <property type="project" value="UniProtKB-UniRule"/>
</dbReference>
<keyword evidence="6" id="KW-0227">DNA damage</keyword>
<dbReference type="KEGG" id="taqu:KDW03_08725"/>
<keyword evidence="9" id="KW-1185">Reference proteome</keyword>
<dbReference type="GO" id="GO:0006260">
    <property type="term" value="P:DNA replication"/>
    <property type="evidence" value="ECO:0007669"/>
    <property type="project" value="UniProtKB-UniRule"/>
</dbReference>
<dbReference type="InterPro" id="IPR003395">
    <property type="entry name" value="RecF/RecN/SMC_N"/>
</dbReference>
<keyword evidence="3 6" id="KW-0547">Nucleotide-binding</keyword>
<evidence type="ECO:0000259" key="7">
    <source>
        <dbReference type="Pfam" id="PF02463"/>
    </source>
</evidence>
<evidence type="ECO:0000256" key="3">
    <source>
        <dbReference type="ARBA" id="ARBA00022741"/>
    </source>
</evidence>
<evidence type="ECO:0000256" key="2">
    <source>
        <dbReference type="ARBA" id="ARBA00022705"/>
    </source>
</evidence>
<dbReference type="GO" id="GO:0006302">
    <property type="term" value="P:double-strand break repair"/>
    <property type="evidence" value="ECO:0007669"/>
    <property type="project" value="TreeGrafter"/>
</dbReference>
<dbReference type="HAMAP" id="MF_00365">
    <property type="entry name" value="RecF"/>
    <property type="match status" value="1"/>
</dbReference>
<gene>
    <name evidence="6" type="primary">recF</name>
    <name evidence="8" type="ORF">KDW03_08725</name>
</gene>
<evidence type="ECO:0000256" key="1">
    <source>
        <dbReference type="ARBA" id="ARBA00022490"/>
    </source>
</evidence>
<evidence type="ECO:0000313" key="8">
    <source>
        <dbReference type="EMBL" id="URA09565.1"/>
    </source>
</evidence>
<name>A0AAX3BBE9_9SPIR</name>
<organism evidence="8 9">
    <name type="scientific">Thermospira aquatica</name>
    <dbReference type="NCBI Taxonomy" id="2828656"/>
    <lineage>
        <taxon>Bacteria</taxon>
        <taxon>Pseudomonadati</taxon>
        <taxon>Spirochaetota</taxon>
        <taxon>Spirochaetia</taxon>
        <taxon>Brevinematales</taxon>
        <taxon>Thermospiraceae</taxon>
        <taxon>Thermospira</taxon>
    </lineage>
</organism>
<evidence type="ECO:0000256" key="4">
    <source>
        <dbReference type="ARBA" id="ARBA00022840"/>
    </source>
</evidence>
<proteinExistence type="inferred from homology"/>
<dbReference type="GO" id="GO:0009432">
    <property type="term" value="P:SOS response"/>
    <property type="evidence" value="ECO:0007669"/>
    <property type="project" value="UniProtKB-UniRule"/>
</dbReference>
<dbReference type="Proteomes" id="UP001056539">
    <property type="component" value="Chromosome"/>
</dbReference>
<dbReference type="NCBIfam" id="TIGR00611">
    <property type="entry name" value="recf"/>
    <property type="match status" value="1"/>
</dbReference>
<keyword evidence="6" id="KW-0742">SOS response</keyword>
<evidence type="ECO:0000313" key="9">
    <source>
        <dbReference type="Proteomes" id="UP001056539"/>
    </source>
</evidence>
<dbReference type="SUPFAM" id="SSF52540">
    <property type="entry name" value="P-loop containing nucleoside triphosphate hydrolases"/>
    <property type="match status" value="1"/>
</dbReference>
<dbReference type="AlphaFoldDB" id="A0AAX3BBE9"/>
<dbReference type="GO" id="GO:0000731">
    <property type="term" value="P:DNA synthesis involved in DNA repair"/>
    <property type="evidence" value="ECO:0007669"/>
    <property type="project" value="TreeGrafter"/>
</dbReference>
<dbReference type="Gene3D" id="3.40.50.300">
    <property type="entry name" value="P-loop containing nucleotide triphosphate hydrolases"/>
    <property type="match status" value="1"/>
</dbReference>
<feature type="domain" description="RecF/RecN/SMC N-terminal" evidence="7">
    <location>
        <begin position="1"/>
        <end position="311"/>
    </location>
</feature>
<dbReference type="Gene3D" id="1.20.1050.90">
    <property type="entry name" value="RecF/RecN/SMC, N-terminal domain"/>
    <property type="match status" value="1"/>
</dbReference>
<dbReference type="EMBL" id="CP073355">
    <property type="protein sequence ID" value="URA09565.1"/>
    <property type="molecule type" value="Genomic_DNA"/>
</dbReference>
<dbReference type="InterPro" id="IPR001238">
    <property type="entry name" value="DNA-binding_RecF"/>
</dbReference>
<evidence type="ECO:0000256" key="5">
    <source>
        <dbReference type="ARBA" id="ARBA00023125"/>
    </source>
</evidence>
<comment type="function">
    <text evidence="6">The RecF protein is involved in DNA metabolism; it is required for DNA replication and normal SOS inducibility. RecF binds preferentially to single-stranded, linear DNA. It also seems to bind ATP.</text>
</comment>
<dbReference type="PANTHER" id="PTHR32182:SF0">
    <property type="entry name" value="DNA REPLICATION AND REPAIR PROTEIN RECF"/>
    <property type="match status" value="1"/>
</dbReference>